<evidence type="ECO:0000256" key="1">
    <source>
        <dbReference type="SAM" id="MobiDB-lite"/>
    </source>
</evidence>
<feature type="domain" description="DUF1918" evidence="2">
    <location>
        <begin position="1"/>
        <end position="58"/>
    </location>
</feature>
<dbReference type="EMBL" id="BAAATM010000013">
    <property type="protein sequence ID" value="GAA2539915.1"/>
    <property type="molecule type" value="Genomic_DNA"/>
</dbReference>
<dbReference type="Gene3D" id="2.30.30.440">
    <property type="entry name" value="Domain of unknown function DUF1918"/>
    <property type="match status" value="1"/>
</dbReference>
<evidence type="ECO:0000313" key="4">
    <source>
        <dbReference type="Proteomes" id="UP001501095"/>
    </source>
</evidence>
<protein>
    <recommendedName>
        <fullName evidence="2">DUF1918 domain-containing protein</fullName>
    </recommendedName>
</protein>
<gene>
    <name evidence="3" type="ORF">GCM10010423_42240</name>
</gene>
<organism evidence="3 4">
    <name type="scientific">Streptomyces levis</name>
    <dbReference type="NCBI Taxonomy" id="285566"/>
    <lineage>
        <taxon>Bacteria</taxon>
        <taxon>Bacillati</taxon>
        <taxon>Actinomycetota</taxon>
        <taxon>Actinomycetes</taxon>
        <taxon>Kitasatosporales</taxon>
        <taxon>Streptomycetaceae</taxon>
        <taxon>Streptomyces</taxon>
    </lineage>
</organism>
<dbReference type="Pfam" id="PF08940">
    <property type="entry name" value="DUF1918"/>
    <property type="match status" value="1"/>
</dbReference>
<proteinExistence type="predicted"/>
<evidence type="ECO:0000313" key="3">
    <source>
        <dbReference type="EMBL" id="GAA2539915.1"/>
    </source>
</evidence>
<dbReference type="Proteomes" id="UP001501095">
    <property type="component" value="Unassembled WGS sequence"/>
</dbReference>
<keyword evidence="4" id="KW-1185">Reference proteome</keyword>
<feature type="region of interest" description="Disordered" evidence="1">
    <location>
        <begin position="60"/>
        <end position="86"/>
    </location>
</feature>
<name>A0ABN3NXI5_9ACTN</name>
<evidence type="ECO:0000259" key="2">
    <source>
        <dbReference type="Pfam" id="PF08940"/>
    </source>
</evidence>
<accession>A0ABN3NXI5</accession>
<comment type="caution">
    <text evidence="3">The sequence shown here is derived from an EMBL/GenBank/DDBJ whole genome shotgun (WGS) entry which is preliminary data.</text>
</comment>
<sequence length="86" mass="9088">MHAHLGDRLIVESPTTGVVRRDGEIIGLHHEDGTPPYDVRWSDTGAVTLVFPGPDAHIRQAGAQGPAFDGAGRQGHPRPGASPGHR</sequence>
<reference evidence="3 4" key="1">
    <citation type="journal article" date="2019" name="Int. J. Syst. Evol. Microbiol.">
        <title>The Global Catalogue of Microorganisms (GCM) 10K type strain sequencing project: providing services to taxonomists for standard genome sequencing and annotation.</title>
        <authorList>
            <consortium name="The Broad Institute Genomics Platform"/>
            <consortium name="The Broad Institute Genome Sequencing Center for Infectious Disease"/>
            <person name="Wu L."/>
            <person name="Ma J."/>
        </authorList>
    </citation>
    <scope>NUCLEOTIDE SEQUENCE [LARGE SCALE GENOMIC DNA]</scope>
    <source>
        <strain evidence="3 4">JCM 6924</strain>
    </source>
</reference>
<dbReference type="SUPFAM" id="SSF50118">
    <property type="entry name" value="Cell growth inhibitor/plasmid maintenance toxic component"/>
    <property type="match status" value="1"/>
</dbReference>
<dbReference type="InterPro" id="IPR015035">
    <property type="entry name" value="DUF1918"/>
</dbReference>